<evidence type="ECO:0000256" key="2">
    <source>
        <dbReference type="ARBA" id="ARBA00023015"/>
    </source>
</evidence>
<dbReference type="EMBL" id="JARRAG010000002">
    <property type="protein sequence ID" value="MDG3004958.1"/>
    <property type="molecule type" value="Genomic_DNA"/>
</dbReference>
<reference evidence="5 6" key="1">
    <citation type="submission" date="2023-03" db="EMBL/GenBank/DDBJ databases">
        <title>Paludisphaera mucosa sp. nov. a novel planctomycete from northern fen.</title>
        <authorList>
            <person name="Ivanova A."/>
        </authorList>
    </citation>
    <scope>NUCLEOTIDE SEQUENCE [LARGE SCALE GENOMIC DNA]</scope>
    <source>
        <strain evidence="5 6">Pla2</strain>
    </source>
</reference>
<protein>
    <submittedName>
        <fullName evidence="5">BlaI/MecI/CopY family transcriptional regulator</fullName>
    </submittedName>
</protein>
<comment type="caution">
    <text evidence="5">The sequence shown here is derived from an EMBL/GenBank/DDBJ whole genome shotgun (WGS) entry which is preliminary data.</text>
</comment>
<proteinExistence type="inferred from homology"/>
<dbReference type="Pfam" id="PF03965">
    <property type="entry name" value="Penicillinase_R"/>
    <property type="match status" value="1"/>
</dbReference>
<evidence type="ECO:0000256" key="4">
    <source>
        <dbReference type="ARBA" id="ARBA00023163"/>
    </source>
</evidence>
<accession>A0ABT6FBI3</accession>
<organism evidence="5 6">
    <name type="scientific">Paludisphaera mucosa</name>
    <dbReference type="NCBI Taxonomy" id="3030827"/>
    <lineage>
        <taxon>Bacteria</taxon>
        <taxon>Pseudomonadati</taxon>
        <taxon>Planctomycetota</taxon>
        <taxon>Planctomycetia</taxon>
        <taxon>Isosphaerales</taxon>
        <taxon>Isosphaeraceae</taxon>
        <taxon>Paludisphaera</taxon>
    </lineage>
</organism>
<dbReference type="InterPro" id="IPR036388">
    <property type="entry name" value="WH-like_DNA-bd_sf"/>
</dbReference>
<evidence type="ECO:0000313" key="5">
    <source>
        <dbReference type="EMBL" id="MDG3004958.1"/>
    </source>
</evidence>
<comment type="similarity">
    <text evidence="1">Belongs to the BlaI transcriptional regulatory family.</text>
</comment>
<dbReference type="Gene3D" id="1.10.10.10">
    <property type="entry name" value="Winged helix-like DNA-binding domain superfamily/Winged helix DNA-binding domain"/>
    <property type="match status" value="1"/>
</dbReference>
<keyword evidence="3" id="KW-0238">DNA-binding</keyword>
<evidence type="ECO:0000313" key="6">
    <source>
        <dbReference type="Proteomes" id="UP001216907"/>
    </source>
</evidence>
<dbReference type="InterPro" id="IPR036390">
    <property type="entry name" value="WH_DNA-bd_sf"/>
</dbReference>
<dbReference type="InterPro" id="IPR005650">
    <property type="entry name" value="BlaI_family"/>
</dbReference>
<name>A0ABT6FBI3_9BACT</name>
<keyword evidence="6" id="KW-1185">Reference proteome</keyword>
<dbReference type="Proteomes" id="UP001216907">
    <property type="component" value="Unassembled WGS sequence"/>
</dbReference>
<evidence type="ECO:0000256" key="1">
    <source>
        <dbReference type="ARBA" id="ARBA00011046"/>
    </source>
</evidence>
<keyword evidence="2" id="KW-0805">Transcription regulation</keyword>
<keyword evidence="4" id="KW-0804">Transcription</keyword>
<gene>
    <name evidence="5" type="ORF">PZE19_14315</name>
</gene>
<sequence>MHVFWSRGEATAAEARDRLEEAGLDRTYATIANLVRGLQEKGFLEQVNAERPFVYRAARTFEDVSGRLLGDLVSRVFRGSRAQLLRRLVDERKLTAEEKAVLEKILKEGGR</sequence>
<dbReference type="Gene3D" id="1.10.4040.10">
    <property type="entry name" value="Penicillinase repressor domain"/>
    <property type="match status" value="1"/>
</dbReference>
<dbReference type="SUPFAM" id="SSF46785">
    <property type="entry name" value="Winged helix' DNA-binding domain"/>
    <property type="match status" value="1"/>
</dbReference>
<evidence type="ECO:0000256" key="3">
    <source>
        <dbReference type="ARBA" id="ARBA00023125"/>
    </source>
</evidence>